<proteinExistence type="predicted"/>
<keyword evidence="3" id="KW-0804">Transcription</keyword>
<dbReference type="InterPro" id="IPR014710">
    <property type="entry name" value="RmlC-like_jellyroll"/>
</dbReference>
<dbReference type="PROSITE" id="PS50042">
    <property type="entry name" value="CNMP_BINDING_3"/>
    <property type="match status" value="1"/>
</dbReference>
<evidence type="ECO:0000259" key="5">
    <source>
        <dbReference type="PROSITE" id="PS51063"/>
    </source>
</evidence>
<dbReference type="InterPro" id="IPR000595">
    <property type="entry name" value="cNMP-bd_dom"/>
</dbReference>
<evidence type="ECO:0000313" key="7">
    <source>
        <dbReference type="Proteomes" id="UP001165652"/>
    </source>
</evidence>
<accession>A0ABT5JCE6</accession>
<dbReference type="RefSeq" id="WP_272777573.1">
    <property type="nucleotide sequence ID" value="NZ_JAQQLI010000019.1"/>
</dbReference>
<dbReference type="Pfam" id="PF00027">
    <property type="entry name" value="cNMP_binding"/>
    <property type="match status" value="1"/>
</dbReference>
<dbReference type="SUPFAM" id="SSF51206">
    <property type="entry name" value="cAMP-binding domain-like"/>
    <property type="match status" value="1"/>
</dbReference>
<dbReference type="InterPro" id="IPR018490">
    <property type="entry name" value="cNMP-bd_dom_sf"/>
</dbReference>
<feature type="domain" description="HTH crp-type" evidence="5">
    <location>
        <begin position="204"/>
        <end position="277"/>
    </location>
</feature>
<organism evidence="6 7">
    <name type="scientific">Rhodoplanes tepidamans</name>
    <name type="common">Rhodoplanes cryptolactis</name>
    <dbReference type="NCBI Taxonomy" id="200616"/>
    <lineage>
        <taxon>Bacteria</taxon>
        <taxon>Pseudomonadati</taxon>
        <taxon>Pseudomonadota</taxon>
        <taxon>Alphaproteobacteria</taxon>
        <taxon>Hyphomicrobiales</taxon>
        <taxon>Nitrobacteraceae</taxon>
        <taxon>Rhodoplanes</taxon>
    </lineage>
</organism>
<dbReference type="InterPro" id="IPR012318">
    <property type="entry name" value="HTH_CRP"/>
</dbReference>
<dbReference type="InterPro" id="IPR036390">
    <property type="entry name" value="WH_DNA-bd_sf"/>
</dbReference>
<keyword evidence="7" id="KW-1185">Reference proteome</keyword>
<dbReference type="Proteomes" id="UP001165652">
    <property type="component" value="Unassembled WGS sequence"/>
</dbReference>
<dbReference type="InterPro" id="IPR050397">
    <property type="entry name" value="Env_Response_Regulators"/>
</dbReference>
<dbReference type="Pfam" id="PF13545">
    <property type="entry name" value="HTH_Crp_2"/>
    <property type="match status" value="1"/>
</dbReference>
<dbReference type="PANTHER" id="PTHR24567">
    <property type="entry name" value="CRP FAMILY TRANSCRIPTIONAL REGULATORY PROTEIN"/>
    <property type="match status" value="1"/>
</dbReference>
<keyword evidence="2" id="KW-0238">DNA-binding</keyword>
<sequence length="292" mass="31905">MIADEVVSRPAAMLPPRRDVRSAARDVRICEIGTTAAAVHAAGMSGMPSCDLIMIALNTIRSTSPPGSGSPWMQNSVLREIFTSHGRRMTFPPDEPLMNRGIAVERLLYVLDGQVLLHATSPDGRETAYNLCRRGDIIGLTCLASSNVAHCDVTTITSCEALMVERMLFHRLVFENAAATQEAYDRVVEMVWHATSLAEGLASQSLKARLARWILARLEDGGVAPEPGAVLPIDANQRLIAAFAGVSRETVNRQLKTWAEDGIVSVSGRTLRVLRPEQLRIAAQYVKDVHRI</sequence>
<dbReference type="EMBL" id="JAQQLI010000019">
    <property type="protein sequence ID" value="MDC7786725.1"/>
    <property type="molecule type" value="Genomic_DNA"/>
</dbReference>
<keyword evidence="1" id="KW-0805">Transcription regulation</keyword>
<dbReference type="PANTHER" id="PTHR24567:SF26">
    <property type="entry name" value="REGULATORY PROTEIN YEIL"/>
    <property type="match status" value="1"/>
</dbReference>
<dbReference type="SUPFAM" id="SSF46785">
    <property type="entry name" value="Winged helix' DNA-binding domain"/>
    <property type="match status" value="1"/>
</dbReference>
<dbReference type="Gene3D" id="2.60.120.10">
    <property type="entry name" value="Jelly Rolls"/>
    <property type="match status" value="1"/>
</dbReference>
<evidence type="ECO:0000256" key="2">
    <source>
        <dbReference type="ARBA" id="ARBA00023125"/>
    </source>
</evidence>
<name>A0ABT5JCE6_RHOTP</name>
<dbReference type="SMART" id="SM00419">
    <property type="entry name" value="HTH_CRP"/>
    <property type="match status" value="1"/>
</dbReference>
<evidence type="ECO:0000256" key="1">
    <source>
        <dbReference type="ARBA" id="ARBA00023015"/>
    </source>
</evidence>
<dbReference type="PROSITE" id="PS51063">
    <property type="entry name" value="HTH_CRP_2"/>
    <property type="match status" value="1"/>
</dbReference>
<reference evidence="6" key="2">
    <citation type="submission" date="2023-02" db="EMBL/GenBank/DDBJ databases">
        <authorList>
            <person name="Rayyan A."/>
            <person name="Meyer T."/>
            <person name="Kyndt J.A."/>
        </authorList>
    </citation>
    <scope>NUCLEOTIDE SEQUENCE</scope>
    <source>
        <strain evidence="6">DSM 9987</strain>
    </source>
</reference>
<comment type="caution">
    <text evidence="6">The sequence shown here is derived from an EMBL/GenBank/DDBJ whole genome shotgun (WGS) entry which is preliminary data.</text>
</comment>
<feature type="domain" description="Cyclic nucleotide-binding" evidence="4">
    <location>
        <begin position="91"/>
        <end position="190"/>
    </location>
</feature>
<evidence type="ECO:0000313" key="6">
    <source>
        <dbReference type="EMBL" id="MDC7786725.1"/>
    </source>
</evidence>
<protein>
    <submittedName>
        <fullName evidence="6">Crp/Fnr family transcriptional regulator</fullName>
    </submittedName>
</protein>
<gene>
    <name evidence="6" type="ORF">PQJ73_13605</name>
</gene>
<evidence type="ECO:0000256" key="3">
    <source>
        <dbReference type="ARBA" id="ARBA00023163"/>
    </source>
</evidence>
<reference evidence="6" key="1">
    <citation type="journal article" date="2023" name="Microbiol Resour">
        <title>Genome Sequences of Rhodoplanes serenus and Two Thermotolerant Strains, Rhodoplanes tepidamans and 'Rhodoplanes cryptolactis,' Further Refine the Genus.</title>
        <authorList>
            <person name="Rayyan A.A."/>
            <person name="Kyndt J.A."/>
        </authorList>
    </citation>
    <scope>NUCLEOTIDE SEQUENCE</scope>
    <source>
        <strain evidence="6">DSM 9987</strain>
    </source>
</reference>
<evidence type="ECO:0000259" key="4">
    <source>
        <dbReference type="PROSITE" id="PS50042"/>
    </source>
</evidence>
<dbReference type="CDD" id="cd00038">
    <property type="entry name" value="CAP_ED"/>
    <property type="match status" value="1"/>
</dbReference>